<dbReference type="AlphaFoldDB" id="A0A382K3Y8"/>
<dbReference type="GO" id="GO:0006826">
    <property type="term" value="P:iron ion transport"/>
    <property type="evidence" value="ECO:0007669"/>
    <property type="project" value="UniProtKB-KW"/>
</dbReference>
<keyword evidence="9" id="KW-0998">Cell outer membrane</keyword>
<keyword evidence="2" id="KW-0813">Transport</keyword>
<evidence type="ECO:0000256" key="5">
    <source>
        <dbReference type="ARBA" id="ARBA00023004"/>
    </source>
</evidence>
<gene>
    <name evidence="10" type="ORF">METZ01_LOCUS271832</name>
</gene>
<reference evidence="10" key="1">
    <citation type="submission" date="2018-05" db="EMBL/GenBank/DDBJ databases">
        <authorList>
            <person name="Lanie J.A."/>
            <person name="Ng W.-L."/>
            <person name="Kazmierczak K.M."/>
            <person name="Andrzejewski T.M."/>
            <person name="Davidsen T.M."/>
            <person name="Wayne K.J."/>
            <person name="Tettelin H."/>
            <person name="Glass J.I."/>
            <person name="Rusch D."/>
            <person name="Podicherti R."/>
            <person name="Tsui H.-C.T."/>
            <person name="Winkler M.E."/>
        </authorList>
    </citation>
    <scope>NUCLEOTIDE SEQUENCE</scope>
</reference>
<evidence type="ECO:0000256" key="9">
    <source>
        <dbReference type="ARBA" id="ARBA00023237"/>
    </source>
</evidence>
<protein>
    <submittedName>
        <fullName evidence="10">Uncharacterized protein</fullName>
    </submittedName>
</protein>
<evidence type="ECO:0000256" key="2">
    <source>
        <dbReference type="ARBA" id="ARBA00022448"/>
    </source>
</evidence>
<evidence type="ECO:0000256" key="1">
    <source>
        <dbReference type="ARBA" id="ARBA00004571"/>
    </source>
</evidence>
<sequence>MDGDYSLTPSVSLTGSLGYLETRVDDYTFLTGQGETLTLGDRGAAHAPTYNLRLGAHTTTMRGPQASLEFTAMDAFYFSDSHDQRSDRYGLFNGSVGYREERWSVSLWGRNLLDERYAVRGFYFGLEPPDYADTLYVSYGDPRQVGVKVTARFFDLVSGQ</sequence>
<keyword evidence="8" id="KW-0472">Membrane</keyword>
<proteinExistence type="predicted"/>
<evidence type="ECO:0000256" key="3">
    <source>
        <dbReference type="ARBA" id="ARBA00022496"/>
    </source>
</evidence>
<keyword evidence="7" id="KW-0798">TonB box</keyword>
<dbReference type="InterPro" id="IPR036942">
    <property type="entry name" value="Beta-barrel_TonB_sf"/>
</dbReference>
<evidence type="ECO:0000256" key="4">
    <source>
        <dbReference type="ARBA" id="ARBA00022692"/>
    </source>
</evidence>
<keyword evidence="6" id="KW-0406">Ion transport</keyword>
<dbReference type="GO" id="GO:0009279">
    <property type="term" value="C:cell outer membrane"/>
    <property type="evidence" value="ECO:0007669"/>
    <property type="project" value="UniProtKB-SubCell"/>
</dbReference>
<evidence type="ECO:0000256" key="8">
    <source>
        <dbReference type="ARBA" id="ARBA00023136"/>
    </source>
</evidence>
<dbReference type="Gene3D" id="2.40.170.20">
    <property type="entry name" value="TonB-dependent receptor, beta-barrel domain"/>
    <property type="match status" value="1"/>
</dbReference>
<dbReference type="PANTHER" id="PTHR32552:SF81">
    <property type="entry name" value="TONB-DEPENDENT OUTER MEMBRANE RECEPTOR"/>
    <property type="match status" value="1"/>
</dbReference>
<dbReference type="PANTHER" id="PTHR32552">
    <property type="entry name" value="FERRICHROME IRON RECEPTOR-RELATED"/>
    <property type="match status" value="1"/>
</dbReference>
<comment type="subcellular location">
    <subcellularLocation>
        <location evidence="1">Cell outer membrane</location>
        <topology evidence="1">Multi-pass membrane protein</topology>
    </subcellularLocation>
</comment>
<evidence type="ECO:0000256" key="7">
    <source>
        <dbReference type="ARBA" id="ARBA00023077"/>
    </source>
</evidence>
<keyword evidence="5" id="KW-0408">Iron</keyword>
<organism evidence="10">
    <name type="scientific">marine metagenome</name>
    <dbReference type="NCBI Taxonomy" id="408172"/>
    <lineage>
        <taxon>unclassified sequences</taxon>
        <taxon>metagenomes</taxon>
        <taxon>ecological metagenomes</taxon>
    </lineage>
</organism>
<keyword evidence="3" id="KW-0410">Iron transport</keyword>
<evidence type="ECO:0000256" key="6">
    <source>
        <dbReference type="ARBA" id="ARBA00023065"/>
    </source>
</evidence>
<dbReference type="InterPro" id="IPR039426">
    <property type="entry name" value="TonB-dep_rcpt-like"/>
</dbReference>
<evidence type="ECO:0000313" key="10">
    <source>
        <dbReference type="EMBL" id="SVC18978.1"/>
    </source>
</evidence>
<dbReference type="EMBL" id="UINC01078167">
    <property type="protein sequence ID" value="SVC18978.1"/>
    <property type="molecule type" value="Genomic_DNA"/>
</dbReference>
<accession>A0A382K3Y8</accession>
<name>A0A382K3Y8_9ZZZZ</name>
<dbReference type="SUPFAM" id="SSF56935">
    <property type="entry name" value="Porins"/>
    <property type="match status" value="1"/>
</dbReference>
<keyword evidence="4" id="KW-0812">Transmembrane</keyword>